<feature type="region of interest" description="Disordered" evidence="5">
    <location>
        <begin position="303"/>
        <end position="325"/>
    </location>
</feature>
<dbReference type="PANTHER" id="PTHR30346">
    <property type="entry name" value="TRANSCRIPTIONAL DUAL REGULATOR HCAR-RELATED"/>
    <property type="match status" value="1"/>
</dbReference>
<dbReference type="Gene3D" id="1.10.10.10">
    <property type="entry name" value="Winged helix-like DNA-binding domain superfamily/Winged helix DNA-binding domain"/>
    <property type="match status" value="1"/>
</dbReference>
<organism evidence="7 8">
    <name type="scientific">Actinocatenispora sera</name>
    <dbReference type="NCBI Taxonomy" id="390989"/>
    <lineage>
        <taxon>Bacteria</taxon>
        <taxon>Bacillati</taxon>
        <taxon>Actinomycetota</taxon>
        <taxon>Actinomycetes</taxon>
        <taxon>Micromonosporales</taxon>
        <taxon>Micromonosporaceae</taxon>
        <taxon>Actinocatenispora</taxon>
    </lineage>
</organism>
<evidence type="ECO:0000256" key="3">
    <source>
        <dbReference type="ARBA" id="ARBA00023125"/>
    </source>
</evidence>
<dbReference type="Pfam" id="PF00126">
    <property type="entry name" value="HTH_1"/>
    <property type="match status" value="1"/>
</dbReference>
<dbReference type="SUPFAM" id="SSF46785">
    <property type="entry name" value="Winged helix' DNA-binding domain"/>
    <property type="match status" value="1"/>
</dbReference>
<dbReference type="Pfam" id="PF03466">
    <property type="entry name" value="LysR_substrate"/>
    <property type="match status" value="1"/>
</dbReference>
<dbReference type="CDD" id="cd05466">
    <property type="entry name" value="PBP2_LTTR_substrate"/>
    <property type="match status" value="1"/>
</dbReference>
<evidence type="ECO:0000256" key="4">
    <source>
        <dbReference type="ARBA" id="ARBA00023163"/>
    </source>
</evidence>
<evidence type="ECO:0000313" key="7">
    <source>
        <dbReference type="EMBL" id="BCJ27307.1"/>
    </source>
</evidence>
<dbReference type="EMBL" id="AP023354">
    <property type="protein sequence ID" value="BCJ27307.1"/>
    <property type="molecule type" value="Genomic_DNA"/>
</dbReference>
<dbReference type="GO" id="GO:0003677">
    <property type="term" value="F:DNA binding"/>
    <property type="evidence" value="ECO:0007669"/>
    <property type="project" value="UniProtKB-KW"/>
</dbReference>
<dbReference type="InterPro" id="IPR036388">
    <property type="entry name" value="WH-like_DNA-bd_sf"/>
</dbReference>
<reference evidence="7" key="1">
    <citation type="submission" date="2020-08" db="EMBL/GenBank/DDBJ databases">
        <title>Whole genome shotgun sequence of Actinocatenispora sera NBRC 101916.</title>
        <authorList>
            <person name="Komaki H."/>
            <person name="Tamura T."/>
        </authorList>
    </citation>
    <scope>NUCLEOTIDE SEQUENCE</scope>
    <source>
        <strain evidence="7">NBRC 101916</strain>
    </source>
</reference>
<proteinExistence type="inferred from homology"/>
<sequence length="325" mass="33986">MASLRALECLVAVADSGSITQAALLLHSSQPAVSHQLASLERETRTVLLRREPRGVKLTSAGRAAVADARRAIDAAASAVRSARAAGQAAGGILRLVCAQSLTVPLLAAVIRQWHRRYPEVAITLRESTAMDEALGLVDSDEVDVAVVTAPSAGRFTITAVAEEEIVLATPADHPLAGQPAVRLEDLEGVPLVHFAPDNGLSAWLDQSFARVGVHPETVMRTSVTAAAPQLAAAGLGIAVCPVSAVSHGFPGAVRSFSPRWVRQLVAVTSTEPDPLVARFVGDLRRHGIGVPRDVRDQLARNGLPNEAPTAHAEAAHPGADKEPT</sequence>
<feature type="compositionally biased region" description="Low complexity" evidence="5">
    <location>
        <begin position="307"/>
        <end position="318"/>
    </location>
</feature>
<comment type="similarity">
    <text evidence="1">Belongs to the LysR transcriptional regulatory family.</text>
</comment>
<dbReference type="InterPro" id="IPR005119">
    <property type="entry name" value="LysR_subst-bd"/>
</dbReference>
<dbReference type="Gene3D" id="3.40.190.290">
    <property type="match status" value="1"/>
</dbReference>
<keyword evidence="8" id="KW-1185">Reference proteome</keyword>
<dbReference type="OrthoDB" id="3673085at2"/>
<dbReference type="GO" id="GO:0032993">
    <property type="term" value="C:protein-DNA complex"/>
    <property type="evidence" value="ECO:0007669"/>
    <property type="project" value="TreeGrafter"/>
</dbReference>
<dbReference type="InterPro" id="IPR000847">
    <property type="entry name" value="LysR_HTH_N"/>
</dbReference>
<evidence type="ECO:0000259" key="6">
    <source>
        <dbReference type="PROSITE" id="PS50931"/>
    </source>
</evidence>
<name>A0A810KWN4_9ACTN</name>
<gene>
    <name evidence="7" type="ORF">Asera_14150</name>
</gene>
<keyword evidence="2" id="KW-0805">Transcription regulation</keyword>
<dbReference type="PANTHER" id="PTHR30346:SF17">
    <property type="entry name" value="LYSR FAMILY TRANSCRIPTIONAL REGULATOR"/>
    <property type="match status" value="1"/>
</dbReference>
<evidence type="ECO:0000256" key="2">
    <source>
        <dbReference type="ARBA" id="ARBA00023015"/>
    </source>
</evidence>
<dbReference type="KEGG" id="aser:Asera_14150"/>
<dbReference type="SUPFAM" id="SSF53850">
    <property type="entry name" value="Periplasmic binding protein-like II"/>
    <property type="match status" value="1"/>
</dbReference>
<dbReference type="InterPro" id="IPR036390">
    <property type="entry name" value="WH_DNA-bd_sf"/>
</dbReference>
<accession>A0A810KWN4</accession>
<dbReference type="GO" id="GO:0003700">
    <property type="term" value="F:DNA-binding transcription factor activity"/>
    <property type="evidence" value="ECO:0007669"/>
    <property type="project" value="InterPro"/>
</dbReference>
<dbReference type="AlphaFoldDB" id="A0A810KWN4"/>
<keyword evidence="3" id="KW-0238">DNA-binding</keyword>
<evidence type="ECO:0000256" key="5">
    <source>
        <dbReference type="SAM" id="MobiDB-lite"/>
    </source>
</evidence>
<feature type="domain" description="HTH lysR-type" evidence="6">
    <location>
        <begin position="1"/>
        <end position="59"/>
    </location>
</feature>
<protein>
    <submittedName>
        <fullName evidence="7">LysR family transcriptional regulator</fullName>
    </submittedName>
</protein>
<evidence type="ECO:0000313" key="8">
    <source>
        <dbReference type="Proteomes" id="UP000680750"/>
    </source>
</evidence>
<evidence type="ECO:0000256" key="1">
    <source>
        <dbReference type="ARBA" id="ARBA00009437"/>
    </source>
</evidence>
<dbReference type="Proteomes" id="UP000680750">
    <property type="component" value="Chromosome"/>
</dbReference>
<dbReference type="RefSeq" id="WP_084132071.1">
    <property type="nucleotide sequence ID" value="NZ_AP023354.1"/>
</dbReference>
<dbReference type="PROSITE" id="PS50931">
    <property type="entry name" value="HTH_LYSR"/>
    <property type="match status" value="1"/>
</dbReference>
<keyword evidence="4" id="KW-0804">Transcription</keyword>